<dbReference type="OrthoDB" id="2150604at2759"/>
<evidence type="ECO:0000313" key="3">
    <source>
        <dbReference type="Proteomes" id="UP000193642"/>
    </source>
</evidence>
<name>A0A1Y2BP06_9FUNG</name>
<dbReference type="PANTHER" id="PTHR28037">
    <property type="entry name" value="ALCOHOL O-ACETYLTRANSFERASE 1-RELATED"/>
    <property type="match status" value="1"/>
</dbReference>
<dbReference type="Proteomes" id="UP000193642">
    <property type="component" value="Unassembled WGS sequence"/>
</dbReference>
<feature type="region of interest" description="Disordered" evidence="1">
    <location>
        <begin position="367"/>
        <end position="416"/>
    </location>
</feature>
<reference evidence="2 3" key="1">
    <citation type="submission" date="2016-07" db="EMBL/GenBank/DDBJ databases">
        <title>Pervasive Adenine N6-methylation of Active Genes in Fungi.</title>
        <authorList>
            <consortium name="DOE Joint Genome Institute"/>
            <person name="Mondo S.J."/>
            <person name="Dannebaum R.O."/>
            <person name="Kuo R.C."/>
            <person name="Labutti K."/>
            <person name="Haridas S."/>
            <person name="Kuo A."/>
            <person name="Salamov A."/>
            <person name="Ahrendt S.R."/>
            <person name="Lipzen A."/>
            <person name="Sullivan W."/>
            <person name="Andreopoulos W.B."/>
            <person name="Clum A."/>
            <person name="Lindquist E."/>
            <person name="Daum C."/>
            <person name="Ramamoorthy G.K."/>
            <person name="Gryganskyi A."/>
            <person name="Culley D."/>
            <person name="Magnuson J.K."/>
            <person name="James T.Y."/>
            <person name="O'Malley M.A."/>
            <person name="Stajich J.E."/>
            <person name="Spatafora J.W."/>
            <person name="Visel A."/>
            <person name="Grigoriev I.V."/>
        </authorList>
    </citation>
    <scope>NUCLEOTIDE SEQUENCE [LARGE SCALE GENOMIC DNA]</scope>
    <source>
        <strain evidence="2 3">JEL800</strain>
    </source>
</reference>
<evidence type="ECO:0000313" key="2">
    <source>
        <dbReference type="EMBL" id="ORY36490.1"/>
    </source>
</evidence>
<sequence>MSSSHQPPPFLAGLSIRRLSNIHLPEISFDIQETHEAQDPAGVSEIIYERLDAVKERERRSILRALKKCCCCIPGDAWEQEYAPISPTLSEPSDDPEPSSFFTYKPSKNIVDPCGLSIIERVFFKSPPNRPQVIMSLALQFILPPSVKDLDPQRIVDLIRIAQSKHYRCSSFVDPVTMNAHPLAHTADKLPCNYRFIQKTADPSCWQTVYTEEINTNFDVNDVGRPLWRAAIIVPLKMMPKPGSLLQKGESHLPPAQQTRRLIFGSGKGFGEALPECGDEDRSFRIIFSFHHCLGDGLSMFAFCRTFAECTDVQFLTNENLHLENRPVVKEPPPLLDNVVNPYFLEVLPAAVSMAFKSFLRRGRARFQPQKPIPKPNLHSRVHSSASSMDNLTAPSSPHPHPTTIPSSPSLANTNPIQLLRNPHQPQSQTNTRFLWFPSDFTTLLRETSRSHKTSIAAVLVVTSLTATLAILRTRTSTSTSNTTHTETPTHQGWVVTNSIRHLLPTSHLLTGGPRETDPALKLFGGYAGSVMNNNLKLTGTSKLWSRCRSVKATIGTCLRESMRRMKVVNYCYRYPKVWRMIERRTDLGALSRGFSVEVANLGAWEDPFWEVESGGLGEGRAAGDGIVEEGLGLGHFGGVVNSSFDGVRGLFTLGVITLRGDMSVAVAYDALCVTEGEAALFVQVFCQVLRRIVDAGDNATVDDLLRACT</sequence>
<evidence type="ECO:0000256" key="1">
    <source>
        <dbReference type="SAM" id="MobiDB-lite"/>
    </source>
</evidence>
<dbReference type="PANTHER" id="PTHR28037:SF1">
    <property type="entry name" value="ALCOHOL O-ACETYLTRANSFERASE 1-RELATED"/>
    <property type="match status" value="1"/>
</dbReference>
<organism evidence="2 3">
    <name type="scientific">Rhizoclosmatium globosum</name>
    <dbReference type="NCBI Taxonomy" id="329046"/>
    <lineage>
        <taxon>Eukaryota</taxon>
        <taxon>Fungi</taxon>
        <taxon>Fungi incertae sedis</taxon>
        <taxon>Chytridiomycota</taxon>
        <taxon>Chytridiomycota incertae sedis</taxon>
        <taxon>Chytridiomycetes</taxon>
        <taxon>Chytridiales</taxon>
        <taxon>Chytriomycetaceae</taxon>
        <taxon>Rhizoclosmatium</taxon>
    </lineage>
</organism>
<dbReference type="EMBL" id="MCGO01000055">
    <property type="protein sequence ID" value="ORY36490.1"/>
    <property type="molecule type" value="Genomic_DNA"/>
</dbReference>
<accession>A0A1Y2BP06</accession>
<keyword evidence="3" id="KW-1185">Reference proteome</keyword>
<protein>
    <submittedName>
        <fullName evidence="2">Uncharacterized protein</fullName>
    </submittedName>
</protein>
<gene>
    <name evidence="2" type="ORF">BCR33DRAFT_855228</name>
</gene>
<dbReference type="AlphaFoldDB" id="A0A1Y2BP06"/>
<feature type="compositionally biased region" description="Polar residues" evidence="1">
    <location>
        <begin position="383"/>
        <end position="394"/>
    </location>
</feature>
<dbReference type="InterPro" id="IPR052058">
    <property type="entry name" value="Alcohol_O-acetyltransferase"/>
</dbReference>
<comment type="caution">
    <text evidence="2">The sequence shown here is derived from an EMBL/GenBank/DDBJ whole genome shotgun (WGS) entry which is preliminary data.</text>
</comment>
<proteinExistence type="predicted"/>